<dbReference type="EMBL" id="JAGSOV010000011">
    <property type="protein sequence ID" value="MCO1654613.1"/>
    <property type="molecule type" value="Genomic_DNA"/>
</dbReference>
<dbReference type="Gene3D" id="3.30.750.24">
    <property type="entry name" value="STAS domain"/>
    <property type="match status" value="1"/>
</dbReference>
<accession>A0ABT0ZV71</accession>
<evidence type="ECO:0000259" key="2">
    <source>
        <dbReference type="Pfam" id="PF13581"/>
    </source>
</evidence>
<dbReference type="PANTHER" id="PTHR35526">
    <property type="entry name" value="ANTI-SIGMA-F FACTOR RSBW-RELATED"/>
    <property type="match status" value="1"/>
</dbReference>
<keyword evidence="4" id="KW-1185">Reference proteome</keyword>
<evidence type="ECO:0000256" key="1">
    <source>
        <dbReference type="ARBA" id="ARBA00022527"/>
    </source>
</evidence>
<evidence type="ECO:0000313" key="4">
    <source>
        <dbReference type="Proteomes" id="UP001165283"/>
    </source>
</evidence>
<protein>
    <submittedName>
        <fullName evidence="3">ATP-binding protein</fullName>
    </submittedName>
</protein>
<sequence>MLISAVVAGLEVDPDRAEVHLAGELRLGTAPDVRRVLAKLLASHRRLLVDLSGFRLAWEPAAGVFSTALATAGGWPAAHLVLYAAEPRMATELHRRRITRTVPLVADRAAARQRLLTRPDTVSRHLHLPPEPTSPRAAREFTTAACHDWAVDDIAGGARLVVTELVTNAVEHAGTPCEVGLRLDEQGLWIEVRDHLPGPSPRPRPRAVGVGRGRGLHAVATIALRLGGTTHDDGKTVWALLSTAG</sequence>
<keyword evidence="1" id="KW-0808">Transferase</keyword>
<dbReference type="SUPFAM" id="SSF52091">
    <property type="entry name" value="SpoIIaa-like"/>
    <property type="match status" value="1"/>
</dbReference>
<dbReference type="CDD" id="cd16936">
    <property type="entry name" value="HATPase_RsbW-like"/>
    <property type="match status" value="1"/>
</dbReference>
<dbReference type="InterPro" id="IPR003594">
    <property type="entry name" value="HATPase_dom"/>
</dbReference>
<keyword evidence="3" id="KW-0547">Nucleotide-binding</keyword>
<gene>
    <name evidence="3" type="ORF">KDL28_06040</name>
</gene>
<feature type="domain" description="Histidine kinase/HSP90-like ATPase" evidence="2">
    <location>
        <begin position="129"/>
        <end position="239"/>
    </location>
</feature>
<dbReference type="InterPro" id="IPR050267">
    <property type="entry name" value="Anti-sigma-factor_SerPK"/>
</dbReference>
<evidence type="ECO:0000313" key="3">
    <source>
        <dbReference type="EMBL" id="MCO1654613.1"/>
    </source>
</evidence>
<dbReference type="PANTHER" id="PTHR35526:SF3">
    <property type="entry name" value="ANTI-SIGMA-F FACTOR RSBW"/>
    <property type="match status" value="1"/>
</dbReference>
<dbReference type="InterPro" id="IPR036513">
    <property type="entry name" value="STAS_dom_sf"/>
</dbReference>
<dbReference type="GO" id="GO:0005524">
    <property type="term" value="F:ATP binding"/>
    <property type="evidence" value="ECO:0007669"/>
    <property type="project" value="UniProtKB-KW"/>
</dbReference>
<keyword evidence="1" id="KW-0418">Kinase</keyword>
<name>A0ABT0ZV71_9PSEU</name>
<proteinExistence type="predicted"/>
<comment type="caution">
    <text evidence="3">The sequence shown here is derived from an EMBL/GenBank/DDBJ whole genome shotgun (WGS) entry which is preliminary data.</text>
</comment>
<keyword evidence="1" id="KW-0723">Serine/threonine-protein kinase</keyword>
<dbReference type="InterPro" id="IPR036890">
    <property type="entry name" value="HATPase_C_sf"/>
</dbReference>
<organism evidence="3 4">
    <name type="scientific">Pseudonocardia humida</name>
    <dbReference type="NCBI Taxonomy" id="2800819"/>
    <lineage>
        <taxon>Bacteria</taxon>
        <taxon>Bacillati</taxon>
        <taxon>Actinomycetota</taxon>
        <taxon>Actinomycetes</taxon>
        <taxon>Pseudonocardiales</taxon>
        <taxon>Pseudonocardiaceae</taxon>
        <taxon>Pseudonocardia</taxon>
    </lineage>
</organism>
<dbReference type="Pfam" id="PF13581">
    <property type="entry name" value="HATPase_c_2"/>
    <property type="match status" value="1"/>
</dbReference>
<dbReference type="Proteomes" id="UP001165283">
    <property type="component" value="Unassembled WGS sequence"/>
</dbReference>
<dbReference type="RefSeq" id="WP_252436224.1">
    <property type="nucleotide sequence ID" value="NZ_JAGSOV010000011.1"/>
</dbReference>
<keyword evidence="3" id="KW-0067">ATP-binding</keyword>
<reference evidence="3" key="1">
    <citation type="submission" date="2021-04" db="EMBL/GenBank/DDBJ databases">
        <title>Pseudonocardia sp. nov., isolated from sandy soil of mangrove forest.</title>
        <authorList>
            <person name="Zan Z."/>
            <person name="Huang R."/>
            <person name="Liu W."/>
        </authorList>
    </citation>
    <scope>NUCLEOTIDE SEQUENCE</scope>
    <source>
        <strain evidence="3">S2-4</strain>
    </source>
</reference>
<dbReference type="Gene3D" id="3.30.565.10">
    <property type="entry name" value="Histidine kinase-like ATPase, C-terminal domain"/>
    <property type="match status" value="1"/>
</dbReference>
<dbReference type="SUPFAM" id="SSF55874">
    <property type="entry name" value="ATPase domain of HSP90 chaperone/DNA topoisomerase II/histidine kinase"/>
    <property type="match status" value="1"/>
</dbReference>